<protein>
    <submittedName>
        <fullName evidence="1">Uncharacterized protein</fullName>
    </submittedName>
</protein>
<sequence length="283" mass="28603">MNFLFAALIVNVGIISAISAPSSSIDANILRQNAANAQILNSEFQSLRATDPCDSGLMACVEGALARCTFGSWQLQPCLDSQQCFALPSVNSTGTILTCTSQAHALSVLTAAGTTGGLTDDCTNRTVAFPTQSVPSAPSTSPSSSASGTSSVAATASSASGVEVVTVTVTLPLTLPPSTTTLQPQEAFSILASLSAQGFSITTLPLSSAPPLPSGSTTSSSTPILVSPTISTPTFPIPVSSSASVSTEEPSITASISSEAVAAESAGSSTPYRRAYRDRRAFV</sequence>
<dbReference type="Proteomes" id="UP001148662">
    <property type="component" value="Unassembled WGS sequence"/>
</dbReference>
<comment type="caution">
    <text evidence="1">The sequence shown here is derived from an EMBL/GenBank/DDBJ whole genome shotgun (WGS) entry which is preliminary data.</text>
</comment>
<proteinExistence type="predicted"/>
<organism evidence="1 2">
    <name type="scientific">Phlebia brevispora</name>
    <dbReference type="NCBI Taxonomy" id="194682"/>
    <lineage>
        <taxon>Eukaryota</taxon>
        <taxon>Fungi</taxon>
        <taxon>Dikarya</taxon>
        <taxon>Basidiomycota</taxon>
        <taxon>Agaricomycotina</taxon>
        <taxon>Agaricomycetes</taxon>
        <taxon>Polyporales</taxon>
        <taxon>Meruliaceae</taxon>
        <taxon>Phlebia</taxon>
    </lineage>
</organism>
<reference evidence="1" key="1">
    <citation type="submission" date="2022-07" db="EMBL/GenBank/DDBJ databases">
        <title>Genome Sequence of Phlebia brevispora.</title>
        <authorList>
            <person name="Buettner E."/>
        </authorList>
    </citation>
    <scope>NUCLEOTIDE SEQUENCE</scope>
    <source>
        <strain evidence="1">MPL23</strain>
    </source>
</reference>
<evidence type="ECO:0000313" key="1">
    <source>
        <dbReference type="EMBL" id="KAJ3533944.1"/>
    </source>
</evidence>
<gene>
    <name evidence="1" type="ORF">NM688_g7209</name>
</gene>
<name>A0ACC1S7Y7_9APHY</name>
<keyword evidence="2" id="KW-1185">Reference proteome</keyword>
<evidence type="ECO:0000313" key="2">
    <source>
        <dbReference type="Proteomes" id="UP001148662"/>
    </source>
</evidence>
<accession>A0ACC1S7Y7</accession>
<dbReference type="EMBL" id="JANHOG010001637">
    <property type="protein sequence ID" value="KAJ3533944.1"/>
    <property type="molecule type" value="Genomic_DNA"/>
</dbReference>